<dbReference type="EMBL" id="JBHSCR010000014">
    <property type="protein sequence ID" value="MFC4348990.1"/>
    <property type="molecule type" value="Genomic_DNA"/>
</dbReference>
<sequence>MQATPNLMDDPALYPFQVNWESDQVYLIDADTAFYSDAAFLDQRAIRPGMQGNWASLEEVRAQTGAAPAQPMGLIFHVGHCGSTLISRALGLLDGMFSLREPLPLRDLAHFWTDRDTVWSRKNSASIMEDMALMRALWSRTPKKGETSVLKATSFCSLLAAPWLTQFPKDRAMCLSMAPEIYISTVLGAPAYITDLAGGAKPRMASLMEATGASLPPLHSMSAGELAAMTYLAEMTNMQLASEVAGDRVHRLDFDRYLKDPAASLAALARHFDHPADEQNIANALSNPVLGRYSKATDYSFSAQDRRDRLAASRAENSEEITKGMNWLVDFARTHELTASELRAFGYAN</sequence>
<comment type="caution">
    <text evidence="1">The sequence shown here is derived from an EMBL/GenBank/DDBJ whole genome shotgun (WGS) entry which is preliminary data.</text>
</comment>
<evidence type="ECO:0008006" key="3">
    <source>
        <dbReference type="Google" id="ProtNLM"/>
    </source>
</evidence>
<gene>
    <name evidence="1" type="ORF">ACFO5Q_14140</name>
</gene>
<accession>A0ABV8UDR4</accession>
<dbReference type="RefSeq" id="WP_068143718.1">
    <property type="nucleotide sequence ID" value="NZ_JBHSCR010000014.1"/>
</dbReference>
<organism evidence="1 2">
    <name type="scientific">Kordiimonas lipolytica</name>
    <dbReference type="NCBI Taxonomy" id="1662421"/>
    <lineage>
        <taxon>Bacteria</taxon>
        <taxon>Pseudomonadati</taxon>
        <taxon>Pseudomonadota</taxon>
        <taxon>Alphaproteobacteria</taxon>
        <taxon>Kordiimonadales</taxon>
        <taxon>Kordiimonadaceae</taxon>
        <taxon>Kordiimonas</taxon>
    </lineage>
</organism>
<proteinExistence type="predicted"/>
<dbReference type="Proteomes" id="UP001595776">
    <property type="component" value="Unassembled WGS sequence"/>
</dbReference>
<protein>
    <recommendedName>
        <fullName evidence="3">Sulfotransferase family protein</fullName>
    </recommendedName>
</protein>
<keyword evidence="2" id="KW-1185">Reference proteome</keyword>
<reference evidence="2" key="1">
    <citation type="journal article" date="2019" name="Int. J. Syst. Evol. Microbiol.">
        <title>The Global Catalogue of Microorganisms (GCM) 10K type strain sequencing project: providing services to taxonomists for standard genome sequencing and annotation.</title>
        <authorList>
            <consortium name="The Broad Institute Genomics Platform"/>
            <consortium name="The Broad Institute Genome Sequencing Center for Infectious Disease"/>
            <person name="Wu L."/>
            <person name="Ma J."/>
        </authorList>
    </citation>
    <scope>NUCLEOTIDE SEQUENCE [LARGE SCALE GENOMIC DNA]</scope>
    <source>
        <strain evidence="2">CGMCC 1.15304</strain>
    </source>
</reference>
<name>A0ABV8UDR4_9PROT</name>
<evidence type="ECO:0000313" key="2">
    <source>
        <dbReference type="Proteomes" id="UP001595776"/>
    </source>
</evidence>
<dbReference type="SUPFAM" id="SSF52540">
    <property type="entry name" value="P-loop containing nucleoside triphosphate hydrolases"/>
    <property type="match status" value="1"/>
</dbReference>
<evidence type="ECO:0000313" key="1">
    <source>
        <dbReference type="EMBL" id="MFC4348990.1"/>
    </source>
</evidence>
<dbReference type="InterPro" id="IPR027417">
    <property type="entry name" value="P-loop_NTPase"/>
</dbReference>